<dbReference type="PRINTS" id="PR01338">
    <property type="entry name" value="TYPE3OMKPROT"/>
</dbReference>
<evidence type="ECO:0000256" key="1">
    <source>
        <dbReference type="ARBA" id="ARBA00004459"/>
    </source>
</evidence>
<evidence type="ECO:0000256" key="5">
    <source>
        <dbReference type="ARBA" id="ARBA00023139"/>
    </source>
</evidence>
<accession>E5B1L1</accession>
<evidence type="ECO:0000256" key="6">
    <source>
        <dbReference type="ARBA" id="ARBA00023237"/>
    </source>
</evidence>
<dbReference type="NCBIfam" id="TIGR02544">
    <property type="entry name" value="III_secr_YscJ"/>
    <property type="match status" value="1"/>
</dbReference>
<dbReference type="InterPro" id="IPR043427">
    <property type="entry name" value="YscJ/FliF"/>
</dbReference>
<evidence type="ECO:0000313" key="10">
    <source>
        <dbReference type="EMBL" id="CBX79362.1"/>
    </source>
</evidence>
<sequence length="260" mass="28535">MAKLSLKMLLLLPVLLLVGCNDQVELNHGLTENDANEVAAELGRYHIQAEKLTNKEGITVLVDAAELNRAVHILDAAGLPRPARTNLGEVFQKNGVISTPLEERARYIYALSQEVESTLSQIDGVIVARVHVVLPERIAPGEPVQPASAAVFIKYRPDLDPDVIEPRIRRMVASSLPGLAGRSDKDLAIVFVPAESYQDKPPQVSFGPFLVTPERSAQLSWLSGMIGVLILLVVAGVLGWPHWQRYRQRQQPSPPGQNNE</sequence>
<dbReference type="Gene3D" id="3.30.300.30">
    <property type="match status" value="1"/>
</dbReference>
<dbReference type="PANTHER" id="PTHR30046">
    <property type="entry name" value="FLAGELLAR M-RING PROTEIN"/>
    <property type="match status" value="1"/>
</dbReference>
<dbReference type="GO" id="GO:0009279">
    <property type="term" value="C:cell outer membrane"/>
    <property type="evidence" value="ECO:0007669"/>
    <property type="project" value="UniProtKB-SubCell"/>
</dbReference>
<keyword evidence="3 8" id="KW-0732">Signal</keyword>
<dbReference type="Gene3D" id="3.30.70.1530">
    <property type="entry name" value="Hypothetical protein rpa1041"/>
    <property type="match status" value="1"/>
</dbReference>
<keyword evidence="7 8" id="KW-0449">Lipoprotein</keyword>
<dbReference type="AlphaFoldDB" id="E5B1L1"/>
<dbReference type="PANTHER" id="PTHR30046:SF2">
    <property type="entry name" value="YOP PROTEINS TRANSLOCATION LIPOPROTEIN J"/>
    <property type="match status" value="1"/>
</dbReference>
<organism evidence="10">
    <name type="scientific">Erwinia amylovora ATCC BAA-2158</name>
    <dbReference type="NCBI Taxonomy" id="889211"/>
    <lineage>
        <taxon>Bacteria</taxon>
        <taxon>Pseudomonadati</taxon>
        <taxon>Pseudomonadota</taxon>
        <taxon>Gammaproteobacteria</taxon>
        <taxon>Enterobacterales</taxon>
        <taxon>Erwiniaceae</taxon>
        <taxon>Erwinia</taxon>
    </lineage>
</organism>
<evidence type="ECO:0000256" key="7">
    <source>
        <dbReference type="ARBA" id="ARBA00023288"/>
    </source>
</evidence>
<gene>
    <name evidence="10" type="primary">hrcJ</name>
    <name evidence="10" type="ORF">EAIL5_0542</name>
</gene>
<dbReference type="PROSITE" id="PS51257">
    <property type="entry name" value="PROKAR_LIPOPROTEIN"/>
    <property type="match status" value="1"/>
</dbReference>
<keyword evidence="8" id="KW-0812">Transmembrane</keyword>
<proteinExistence type="inferred from homology"/>
<reference evidence="10" key="1">
    <citation type="journal article" date="2011" name="J. Bacteriol.">
        <title>Genome Sequence of an Erwinia amylovora Strain with Pathogenicity Restricted to Rubus Plants.</title>
        <authorList>
            <person name="Powney R."/>
            <person name="Smits T.H."/>
            <person name="Sawbridge T."/>
            <person name="Frey B."/>
            <person name="Blom J."/>
            <person name="Frey J.E."/>
            <person name="Plummer K.M."/>
            <person name="Beer S.V."/>
            <person name="Luck J."/>
            <person name="Duffy B."/>
            <person name="Rodoni B."/>
        </authorList>
    </citation>
    <scope>NUCLEOTIDE SEQUENCE</scope>
    <source>
        <strain evidence="10">ATCC BAA-2158</strain>
    </source>
</reference>
<keyword evidence="5 8" id="KW-0564">Palmitate</keyword>
<feature type="transmembrane region" description="Helical" evidence="8">
    <location>
        <begin position="219"/>
        <end position="240"/>
    </location>
</feature>
<dbReference type="EMBL" id="FR719186">
    <property type="protein sequence ID" value="CBX79362.1"/>
    <property type="molecule type" value="Genomic_DNA"/>
</dbReference>
<keyword evidence="6 8" id="KW-0998">Cell outer membrane</keyword>
<dbReference type="InterPro" id="IPR006182">
    <property type="entry name" value="FliF_N_dom"/>
</dbReference>
<protein>
    <recommendedName>
        <fullName evidence="8">Lipoprotein</fullName>
    </recommendedName>
</protein>
<dbReference type="GO" id="GO:0009306">
    <property type="term" value="P:protein secretion"/>
    <property type="evidence" value="ECO:0007669"/>
    <property type="project" value="InterPro"/>
</dbReference>
<dbReference type="InterPro" id="IPR003282">
    <property type="entry name" value="T3SS_SctJ"/>
</dbReference>
<evidence type="ECO:0000256" key="3">
    <source>
        <dbReference type="ARBA" id="ARBA00022729"/>
    </source>
</evidence>
<comment type="subcellular location">
    <subcellularLocation>
        <location evidence="1">Cell outer membrane</location>
        <topology evidence="1">Lipid-anchor</topology>
    </subcellularLocation>
</comment>
<evidence type="ECO:0000256" key="8">
    <source>
        <dbReference type="RuleBase" id="RU364102"/>
    </source>
</evidence>
<evidence type="ECO:0000256" key="2">
    <source>
        <dbReference type="ARBA" id="ARBA00009509"/>
    </source>
</evidence>
<dbReference type="InterPro" id="IPR045851">
    <property type="entry name" value="AMP-bd_C_sf"/>
</dbReference>
<keyword evidence="4 8" id="KW-0472">Membrane</keyword>
<feature type="domain" description="Flagellar M-ring N-terminal" evidence="9">
    <location>
        <begin position="23"/>
        <end position="180"/>
    </location>
</feature>
<comment type="similarity">
    <text evidence="2 8">Belongs to the YscJ lipoprotein family.</text>
</comment>
<evidence type="ECO:0000259" key="9">
    <source>
        <dbReference type="Pfam" id="PF01514"/>
    </source>
</evidence>
<evidence type="ECO:0000256" key="4">
    <source>
        <dbReference type="ARBA" id="ARBA00023136"/>
    </source>
</evidence>
<name>E5B1L1_ERWAM</name>
<keyword evidence="8" id="KW-1133">Transmembrane helix</keyword>
<feature type="chain" id="PRO_5011022269" description="Lipoprotein" evidence="8">
    <location>
        <begin position="20"/>
        <end position="260"/>
    </location>
</feature>
<feature type="signal peptide" evidence="8">
    <location>
        <begin position="1"/>
        <end position="19"/>
    </location>
</feature>
<dbReference type="Pfam" id="PF01514">
    <property type="entry name" value="YscJ_FliF"/>
    <property type="match status" value="1"/>
</dbReference>